<comment type="caution">
    <text evidence="1">The sequence shown here is derived from an EMBL/GenBank/DDBJ whole genome shotgun (WGS) entry which is preliminary data.</text>
</comment>
<protein>
    <submittedName>
        <fullName evidence="1">Uncharacterized protein</fullName>
    </submittedName>
</protein>
<dbReference type="EMBL" id="CM043015">
    <property type="protein sequence ID" value="KAI4469672.1"/>
    <property type="molecule type" value="Genomic_DNA"/>
</dbReference>
<dbReference type="Proteomes" id="UP001056778">
    <property type="component" value="Chromosome 1"/>
</dbReference>
<accession>A0ACB9TS26</accession>
<gene>
    <name evidence="1" type="ORF">MML48_1g04983</name>
</gene>
<name>A0ACB9TS26_HOLOL</name>
<organism evidence="1 2">
    <name type="scientific">Holotrichia oblita</name>
    <name type="common">Chafer beetle</name>
    <dbReference type="NCBI Taxonomy" id="644536"/>
    <lineage>
        <taxon>Eukaryota</taxon>
        <taxon>Metazoa</taxon>
        <taxon>Ecdysozoa</taxon>
        <taxon>Arthropoda</taxon>
        <taxon>Hexapoda</taxon>
        <taxon>Insecta</taxon>
        <taxon>Pterygota</taxon>
        <taxon>Neoptera</taxon>
        <taxon>Endopterygota</taxon>
        <taxon>Coleoptera</taxon>
        <taxon>Polyphaga</taxon>
        <taxon>Scarabaeiformia</taxon>
        <taxon>Scarabaeidae</taxon>
        <taxon>Melolonthinae</taxon>
        <taxon>Holotrichia</taxon>
    </lineage>
</organism>
<evidence type="ECO:0000313" key="2">
    <source>
        <dbReference type="Proteomes" id="UP001056778"/>
    </source>
</evidence>
<proteinExistence type="predicted"/>
<reference evidence="1" key="1">
    <citation type="submission" date="2022-04" db="EMBL/GenBank/DDBJ databases">
        <title>Chromosome-scale genome assembly of Holotrichia oblita Faldermann.</title>
        <authorList>
            <person name="Rongchong L."/>
        </authorList>
    </citation>
    <scope>NUCLEOTIDE SEQUENCE</scope>
    <source>
        <strain evidence="1">81SQS9</strain>
    </source>
</reference>
<keyword evidence="2" id="KW-1185">Reference proteome</keyword>
<sequence length="315" mass="36035">MNGTGRERISWKYFDAFENIYFDDRSVYFPPTIGSTRITKSNTASVVLSTQQNSNPSTSQYSSENFLPTASTSQPSSSTFASSEPISPQACFSKRPLSQLPISTPLPPTPQPSIESSPNPCNGKVSKRTDKSSPMKNLYQLRQRQIDIGERRVQELQLLRQGPQKLAELRSFNENDVDENFQLLVKIFTKLEPTQINVEQVILKETDPILIVDEMEFTNIPIIFDNAPPEASCNENDITPENEILLDMSNCIPDERNHNGSLEDYLIWPKTPERKGKRQTERLPFVITSSTWKKIHEDKEKKLLKKKERKKKNKK</sequence>
<evidence type="ECO:0000313" key="1">
    <source>
        <dbReference type="EMBL" id="KAI4469672.1"/>
    </source>
</evidence>